<dbReference type="Gene3D" id="3.80.10.10">
    <property type="entry name" value="Ribonuclease Inhibitor"/>
    <property type="match status" value="5"/>
</dbReference>
<keyword evidence="2" id="KW-0677">Repeat</keyword>
<dbReference type="PANTHER" id="PTHR24369:SF213">
    <property type="entry name" value="INSULIN LIKE GROWTH FACTOR BINDING PROTEIN ACID LABILE SUBUNIT"/>
    <property type="match status" value="1"/>
</dbReference>
<dbReference type="SUPFAM" id="SSF52058">
    <property type="entry name" value="L domain-like"/>
    <property type="match status" value="3"/>
</dbReference>
<dbReference type="OrthoDB" id="2015831at2759"/>
<organism evidence="4 5">
    <name type="scientific">Dinothrombium tinctorium</name>
    <dbReference type="NCBI Taxonomy" id="1965070"/>
    <lineage>
        <taxon>Eukaryota</taxon>
        <taxon>Metazoa</taxon>
        <taxon>Ecdysozoa</taxon>
        <taxon>Arthropoda</taxon>
        <taxon>Chelicerata</taxon>
        <taxon>Arachnida</taxon>
        <taxon>Acari</taxon>
        <taxon>Acariformes</taxon>
        <taxon>Trombidiformes</taxon>
        <taxon>Prostigmata</taxon>
        <taxon>Anystina</taxon>
        <taxon>Parasitengona</taxon>
        <taxon>Trombidioidea</taxon>
        <taxon>Trombidiidae</taxon>
        <taxon>Dinothrombium</taxon>
    </lineage>
</organism>
<dbReference type="InterPro" id="IPR001611">
    <property type="entry name" value="Leu-rich_rpt"/>
</dbReference>
<evidence type="ECO:0000313" key="5">
    <source>
        <dbReference type="Proteomes" id="UP000285301"/>
    </source>
</evidence>
<reference evidence="4 5" key="1">
    <citation type="journal article" date="2018" name="Gigascience">
        <title>Genomes of trombidid mites reveal novel predicted allergens and laterally-transferred genes associated with secondary metabolism.</title>
        <authorList>
            <person name="Dong X."/>
            <person name="Chaisiri K."/>
            <person name="Xia D."/>
            <person name="Armstrong S.D."/>
            <person name="Fang Y."/>
            <person name="Donnelly M.J."/>
            <person name="Kadowaki T."/>
            <person name="McGarry J.W."/>
            <person name="Darby A.C."/>
            <person name="Makepeace B.L."/>
        </authorList>
    </citation>
    <scope>NUCLEOTIDE SEQUENCE [LARGE SCALE GENOMIC DNA]</scope>
    <source>
        <strain evidence="4">UoL-WK</strain>
    </source>
</reference>
<accession>A0A443RK42</accession>
<comment type="caution">
    <text evidence="4">The sequence shown here is derived from an EMBL/GenBank/DDBJ whole genome shotgun (WGS) entry which is preliminary data.</text>
</comment>
<dbReference type="InterPro" id="IPR003591">
    <property type="entry name" value="Leu-rich_rpt_typical-subtyp"/>
</dbReference>
<dbReference type="SMART" id="SM00365">
    <property type="entry name" value="LRR_SD22"/>
    <property type="match status" value="5"/>
</dbReference>
<dbReference type="InterPro" id="IPR050541">
    <property type="entry name" value="LRR_TM_domain-containing"/>
</dbReference>
<evidence type="ECO:0000256" key="3">
    <source>
        <dbReference type="SAM" id="SignalP"/>
    </source>
</evidence>
<gene>
    <name evidence="4" type="ORF">B4U79_10243</name>
</gene>
<dbReference type="Pfam" id="PF13855">
    <property type="entry name" value="LRR_8"/>
    <property type="match status" value="5"/>
</dbReference>
<dbReference type="AlphaFoldDB" id="A0A443RK42"/>
<dbReference type="PROSITE" id="PS51450">
    <property type="entry name" value="LRR"/>
    <property type="match status" value="4"/>
</dbReference>
<dbReference type="Proteomes" id="UP000285301">
    <property type="component" value="Unassembled WGS sequence"/>
</dbReference>
<keyword evidence="5" id="KW-1185">Reference proteome</keyword>
<protein>
    <submittedName>
        <fullName evidence="4">Slit 3 protein-like protein</fullName>
    </submittedName>
</protein>
<feature type="signal peptide" evidence="3">
    <location>
        <begin position="1"/>
        <end position="18"/>
    </location>
</feature>
<proteinExistence type="predicted"/>
<keyword evidence="1" id="KW-0433">Leucine-rich repeat</keyword>
<dbReference type="GO" id="GO:0005886">
    <property type="term" value="C:plasma membrane"/>
    <property type="evidence" value="ECO:0007669"/>
    <property type="project" value="TreeGrafter"/>
</dbReference>
<feature type="chain" id="PRO_5019584541" evidence="3">
    <location>
        <begin position="19"/>
        <end position="644"/>
    </location>
</feature>
<dbReference type="SMART" id="SM00364">
    <property type="entry name" value="LRR_BAC"/>
    <property type="match status" value="4"/>
</dbReference>
<evidence type="ECO:0000256" key="1">
    <source>
        <dbReference type="ARBA" id="ARBA00022614"/>
    </source>
</evidence>
<dbReference type="SMART" id="SM00369">
    <property type="entry name" value="LRR_TYP"/>
    <property type="match status" value="16"/>
</dbReference>
<keyword evidence="3" id="KW-0732">Signal</keyword>
<dbReference type="InterPro" id="IPR032675">
    <property type="entry name" value="LRR_dom_sf"/>
</dbReference>
<dbReference type="STRING" id="1965070.A0A443RK42"/>
<name>A0A443RK42_9ACAR</name>
<evidence type="ECO:0000313" key="4">
    <source>
        <dbReference type="EMBL" id="RWS15631.1"/>
    </source>
</evidence>
<evidence type="ECO:0000256" key="2">
    <source>
        <dbReference type="ARBA" id="ARBA00022737"/>
    </source>
</evidence>
<sequence length="644" mass="72866">MKCAPLLFLSAAISTVLAVVYKAPDDCEWKPAINGEVSVTCKLRTVNAAYDSTNFSLIPSERTASLTILCDDVLFESFLANRSFEHLKQLKELNIEKCKLRELPLLAFSGLSKLNNLTIRTFNSDWGELFLQLHSGSFSHLKVLQRVDLSRNSIVQLPDNLFCNLLNLRFVNLSSNQFSEVVNIGFSTKNRDNSNHSCKLDAFTHLDVSLNKIKVLTDRGFSLLLKLQVLSLRHNLISRAEESSLSGLSQLSVLDLSNNQLVALPPRFFHAVQQSLTELYLQNNSITVLPPGLFNGLQQLLILDMSHNEIKSNWIGVDTFSDLIRVNTIDLSFNKLSRIDGLTFRSQYHLQVLLLHHNEIESIADNAFASLYNLQSLVLSHNRLSRIDGTCFNGLQALSSLALDNNAIEFVHRDAFRNITNLMELNLSVNRLESVPIAINALHSLRSLNLSFNSIANISDASYQGNEQLYDLNLEGNRIGNLSKGVFRDLPSLRILNLAKNRIRAIEQGTFDDVPDLHALRLDSNLIFVDWLPSKSDIVTDAQDIQCYYNETMGLPLANDFNITSCTNFSINKMYAERFQVQDFVPIFVIAGKINSKDLDADMRYWLKTSTFLQWGEKLFWEKLRFSAKPDLIQVLPKNKFVKN</sequence>
<dbReference type="PRINTS" id="PR00019">
    <property type="entry name" value="LEURICHRPT"/>
</dbReference>
<dbReference type="EMBL" id="NCKU01000401">
    <property type="protein sequence ID" value="RWS15631.1"/>
    <property type="molecule type" value="Genomic_DNA"/>
</dbReference>
<dbReference type="PANTHER" id="PTHR24369">
    <property type="entry name" value="ANTIGEN BSP, PUTATIVE-RELATED"/>
    <property type="match status" value="1"/>
</dbReference>